<sequence length="1162" mass="130045">MEGGENEAVIVFKQRYHDYACGLYEFTKPSVIEWRMKGRMRTVSVALVLCLNIGVDPPDLVKPQPCARLECWVDPSTLPLGRALPTIGNRLQEQYERWQPRARYVQSLDQTVDDIRKLCVALRRSSKQERILFHYNGHGVPKPTSNGEIWVFNKNYTQYIPLSIFDLTAWLSSPSIYVFDCNSAGVLTSAFATYENQRNEAECNINNDTIILIACAAGEMLPIGPELGVADVFTSCLLTPIEMALRWFICCTVPFLRQVTYDQIDLIPGKFNDRKTPVGELNWIFTAITDSIAWSSLPCQLFQRLFRQDLLVASQFRNYLLACRVMQSLGCHPQSHPALPQTTSHPMWQQWDLIAQWAIGQLHNHLHDPEHNAFQSSTFFTEQLTAFEVWLEFASEDKKPMQLPVVLQVLLSQAHRLRALQLLARFVDMGPWAVSLSLSVGIFPYVLKLLQSPTQELKNILVFIWCKIIAVDQSCQRELVKDHYHLYFLTHVSSSSSLQRSMALFILASITDSFTQGQAAVLNGSGLTIFTQGILSVRQNSPLFRQLCLICLGKLWELNGVVRDAALRHQSPNESVVELAVNVALNDHNAMVRAAAVFAIGLFLMPNHTMAMPLEPYVVDMQLDIVRRLCPLMADGSALVRHELVFAIAALVEAQKVDFSNMAHLMSYSESSEIFDADSNYDDRVFIWKVVLTACRDPILLISQTATSLHSVIRPCHFVRSMSGQIISADDANRSVHRSASESGLSEYRSQSSPLMSDFFQYVRELFLSGSCKSPDAFVDDDESQYIACHQQSCSHISDHNQVLRSKKCSSIDEKTFHTGQSGELNNNVALFASPLDAVNCLVLHPYEPMVVSADASQIAIFDFASNKLVANFGNENSSGHQITSMLFMNPSDISLLCVGSDDGVVRIWKHPHSDRHQLVSAWHATTCLKRGHSPGLILDWQQAHSRLLCSGGGDVLRVWDVNAQMAIGDINLAHVESNASYMCTNRENIVFTGHDNGQLRVSDLRTPSEQSTLVFTHESQVISVFGQSHNPSPLLASASSRGDIRISDLRMYSRTIRLFQANQQSATKSDTWSNFAASNCGNVYAFASIKHFVEVGSLSGYALNSIRYYDGFLGQRIGSVSSLAFHPRYPLLAVGCTDRCISLLNDGNPISRQPYIYDHVS</sequence>
<dbReference type="PRINTS" id="PR01547">
    <property type="entry name" value="YEAST176DUF"/>
</dbReference>
<reference evidence="5" key="1">
    <citation type="submission" date="2015-04" db="EMBL/GenBank/DDBJ databases">
        <title>The genome sequence of the plant pathogenic Rhizarian Plasmodiophora brassicae reveals insights in its biotrophic life cycle and the origin of chitin synthesis.</title>
        <authorList>
            <person name="Schwelm A."/>
            <person name="Fogelqvist J."/>
            <person name="Knaust A."/>
            <person name="Julke S."/>
            <person name="Lilja T."/>
            <person name="Dhandapani V."/>
            <person name="Bonilla-Rosso G."/>
            <person name="Karlsson M."/>
            <person name="Shevchenko A."/>
            <person name="Choi S.R."/>
            <person name="Kim H.G."/>
            <person name="Park J.Y."/>
            <person name="Lim Y.P."/>
            <person name="Ludwig-Muller J."/>
            <person name="Dixelius C."/>
        </authorList>
    </citation>
    <scope>NUCLEOTIDE SEQUENCE</scope>
    <source>
        <tissue evidence="5">Potato root galls</tissue>
    </source>
</reference>
<dbReference type="InterPro" id="IPR015943">
    <property type="entry name" value="WD40/YVTN_repeat-like_dom_sf"/>
</dbReference>
<keyword evidence="2" id="KW-0853">WD repeat</keyword>
<dbReference type="InterPro" id="IPR036322">
    <property type="entry name" value="WD40_repeat_dom_sf"/>
</dbReference>
<dbReference type="Gene3D" id="2.130.10.10">
    <property type="entry name" value="YVTN repeat-like/Quinoprotein amine dehydrogenase"/>
    <property type="match status" value="2"/>
</dbReference>
<evidence type="ECO:0000259" key="4">
    <source>
        <dbReference type="SMART" id="SM01302"/>
    </source>
</evidence>
<evidence type="ECO:0000256" key="3">
    <source>
        <dbReference type="ARBA" id="ARBA00022737"/>
    </source>
</evidence>
<dbReference type="Pfam" id="PF00400">
    <property type="entry name" value="WD40"/>
    <property type="match status" value="2"/>
</dbReference>
<dbReference type="Gene3D" id="1.25.10.10">
    <property type="entry name" value="Leucine-rich Repeat Variant"/>
    <property type="match status" value="1"/>
</dbReference>
<dbReference type="GO" id="GO:0005737">
    <property type="term" value="C:cytoplasm"/>
    <property type="evidence" value="ECO:0007669"/>
    <property type="project" value="TreeGrafter"/>
</dbReference>
<dbReference type="PANTHER" id="PTHR12848:SF16">
    <property type="entry name" value="REGULATORY-ASSOCIATED PROTEIN OF MTOR"/>
    <property type="match status" value="1"/>
</dbReference>
<dbReference type="PANTHER" id="PTHR12848">
    <property type="entry name" value="REGULATORY-ASSOCIATED PROTEIN OF MTOR"/>
    <property type="match status" value="1"/>
</dbReference>
<dbReference type="GO" id="GO:0031929">
    <property type="term" value="P:TOR signaling"/>
    <property type="evidence" value="ECO:0007669"/>
    <property type="project" value="InterPro"/>
</dbReference>
<evidence type="ECO:0000256" key="1">
    <source>
        <dbReference type="ARBA" id="ARBA00009257"/>
    </source>
</evidence>
<evidence type="ECO:0000256" key="2">
    <source>
        <dbReference type="ARBA" id="ARBA00022574"/>
    </source>
</evidence>
<dbReference type="InterPro" id="IPR001680">
    <property type="entry name" value="WD40_rpt"/>
</dbReference>
<comment type="similarity">
    <text evidence="1">Belongs to the WD repeat RAPTOR family.</text>
</comment>
<dbReference type="EMBL" id="HACM01010137">
    <property type="protein sequence ID" value="CRZ10579.1"/>
    <property type="molecule type" value="Transcribed_RNA"/>
</dbReference>
<feature type="domain" description="Raptor N-terminal CASPase-like" evidence="4">
    <location>
        <begin position="39"/>
        <end position="192"/>
    </location>
</feature>
<dbReference type="SUPFAM" id="SSF48371">
    <property type="entry name" value="ARM repeat"/>
    <property type="match status" value="1"/>
</dbReference>
<keyword evidence="3" id="KW-0677">Repeat</keyword>
<dbReference type="AlphaFoldDB" id="A0A0H5RPD0"/>
<dbReference type="GO" id="GO:0071230">
    <property type="term" value="P:cellular response to amino acid stimulus"/>
    <property type="evidence" value="ECO:0007669"/>
    <property type="project" value="TreeGrafter"/>
</dbReference>
<dbReference type="InterPro" id="IPR016024">
    <property type="entry name" value="ARM-type_fold"/>
</dbReference>
<dbReference type="GO" id="GO:0009267">
    <property type="term" value="P:cellular response to starvation"/>
    <property type="evidence" value="ECO:0007669"/>
    <property type="project" value="TreeGrafter"/>
</dbReference>
<dbReference type="InterPro" id="IPR011989">
    <property type="entry name" value="ARM-like"/>
</dbReference>
<dbReference type="GO" id="GO:0030674">
    <property type="term" value="F:protein-macromolecule adaptor activity"/>
    <property type="evidence" value="ECO:0007669"/>
    <property type="project" value="TreeGrafter"/>
</dbReference>
<name>A0A0H5RPD0_9EUKA</name>
<dbReference type="GO" id="GO:0010506">
    <property type="term" value="P:regulation of autophagy"/>
    <property type="evidence" value="ECO:0007669"/>
    <property type="project" value="TreeGrafter"/>
</dbReference>
<dbReference type="SUPFAM" id="SSF50978">
    <property type="entry name" value="WD40 repeat-like"/>
    <property type="match status" value="1"/>
</dbReference>
<evidence type="ECO:0000313" key="5">
    <source>
        <dbReference type="EMBL" id="CRZ10579.1"/>
    </source>
</evidence>
<organism evidence="5">
    <name type="scientific">Spongospora subterranea</name>
    <dbReference type="NCBI Taxonomy" id="70186"/>
    <lineage>
        <taxon>Eukaryota</taxon>
        <taxon>Sar</taxon>
        <taxon>Rhizaria</taxon>
        <taxon>Endomyxa</taxon>
        <taxon>Phytomyxea</taxon>
        <taxon>Plasmodiophorida</taxon>
        <taxon>Plasmodiophoridae</taxon>
        <taxon>Spongospora</taxon>
    </lineage>
</organism>
<dbReference type="SMART" id="SM01302">
    <property type="entry name" value="Raptor_N"/>
    <property type="match status" value="1"/>
</dbReference>
<dbReference type="InterPro" id="IPR004083">
    <property type="entry name" value="Raptor"/>
</dbReference>
<accession>A0A0H5RPD0</accession>
<dbReference type="GO" id="GO:0031931">
    <property type="term" value="C:TORC1 complex"/>
    <property type="evidence" value="ECO:0007669"/>
    <property type="project" value="InterPro"/>
</dbReference>
<dbReference type="SMART" id="SM00320">
    <property type="entry name" value="WD40"/>
    <property type="match status" value="5"/>
</dbReference>
<dbReference type="InterPro" id="IPR029347">
    <property type="entry name" value="Raptor_N"/>
</dbReference>
<protein>
    <recommendedName>
        <fullName evidence="4">Raptor N-terminal CASPase-like domain-containing protein</fullName>
    </recommendedName>
</protein>
<dbReference type="Pfam" id="PF14538">
    <property type="entry name" value="Raptor_N"/>
    <property type="match status" value="1"/>
</dbReference>
<dbReference type="GO" id="GO:0030307">
    <property type="term" value="P:positive regulation of cell growth"/>
    <property type="evidence" value="ECO:0007669"/>
    <property type="project" value="TreeGrafter"/>
</dbReference>
<proteinExistence type="inferred from homology"/>